<organism evidence="1 2">
    <name type="scientific">Sporosarcina limicola</name>
    <dbReference type="NCBI Taxonomy" id="34101"/>
    <lineage>
        <taxon>Bacteria</taxon>
        <taxon>Bacillati</taxon>
        <taxon>Bacillota</taxon>
        <taxon>Bacilli</taxon>
        <taxon>Bacillales</taxon>
        <taxon>Caryophanaceae</taxon>
        <taxon>Sporosarcina</taxon>
    </lineage>
</organism>
<accession>A0A927MMP0</accession>
<comment type="caution">
    <text evidence="1">The sequence shown here is derived from an EMBL/GenBank/DDBJ whole genome shotgun (WGS) entry which is preliminary data.</text>
</comment>
<proteinExistence type="predicted"/>
<gene>
    <name evidence="1" type="ORF">H4683_003909</name>
</gene>
<dbReference type="RefSeq" id="WP_192600399.1">
    <property type="nucleotide sequence ID" value="NZ_JADBEL010000036.1"/>
</dbReference>
<keyword evidence="2" id="KW-1185">Reference proteome</keyword>
<protein>
    <submittedName>
        <fullName evidence="1">Uncharacterized protein</fullName>
    </submittedName>
</protein>
<evidence type="ECO:0000313" key="1">
    <source>
        <dbReference type="EMBL" id="MBE1556783.1"/>
    </source>
</evidence>
<evidence type="ECO:0000313" key="2">
    <source>
        <dbReference type="Proteomes" id="UP000658225"/>
    </source>
</evidence>
<sequence length="216" mass="23474">MQEKKPCHGQELICINVDKVYDWIVKEKSFDISPTGAISFPGITPTTSLVGATVTCEVTPAASNPIVILHREDRPFCIDGKTVCLQQLNIQKNFVVTIIVTLPNGTMFRSSHIPVSRCEQVTLCAPEGTDVEITYTELNCFVCTTGTLTPGTGTITFSALTISVATCQSIQSTFPVTVEFLADYCEPRDDLPTACPPPIRPQQCSVVFPDVGKCCH</sequence>
<reference evidence="1" key="1">
    <citation type="submission" date="2020-10" db="EMBL/GenBank/DDBJ databases">
        <title>Genomic Encyclopedia of Type Strains, Phase IV (KMG-IV): sequencing the most valuable type-strain genomes for metagenomic binning, comparative biology and taxonomic classification.</title>
        <authorList>
            <person name="Goeker M."/>
        </authorList>
    </citation>
    <scope>NUCLEOTIDE SEQUENCE</scope>
    <source>
        <strain evidence="1">DSM 13886</strain>
    </source>
</reference>
<name>A0A927MMP0_9BACL</name>
<dbReference type="EMBL" id="JADBEL010000036">
    <property type="protein sequence ID" value="MBE1556783.1"/>
    <property type="molecule type" value="Genomic_DNA"/>
</dbReference>
<dbReference type="Proteomes" id="UP000658225">
    <property type="component" value="Unassembled WGS sequence"/>
</dbReference>
<dbReference type="AlphaFoldDB" id="A0A927MMP0"/>